<comment type="caution">
    <text evidence="2">The sequence shown here is derived from an EMBL/GenBank/DDBJ whole genome shotgun (WGS) entry which is preliminary data.</text>
</comment>
<dbReference type="InterPro" id="IPR013498">
    <property type="entry name" value="Topo_IA_Znf"/>
</dbReference>
<keyword evidence="7" id="KW-1185">Reference proteome</keyword>
<feature type="domain" description="DNA topoisomerase type IA zn finger" evidence="1">
    <location>
        <begin position="98"/>
        <end position="111"/>
    </location>
</feature>
<evidence type="ECO:0000313" key="4">
    <source>
        <dbReference type="EMBL" id="KAB7516228.1"/>
    </source>
</evidence>
<dbReference type="Pfam" id="PF01396">
    <property type="entry name" value="Zn_ribbon_Top1"/>
    <property type="match status" value="2"/>
</dbReference>
<dbReference type="GO" id="GO:0003916">
    <property type="term" value="F:DNA topoisomerase activity"/>
    <property type="evidence" value="ECO:0007669"/>
    <property type="project" value="InterPro"/>
</dbReference>
<dbReference type="Proteomes" id="UP000326865">
    <property type="component" value="Unassembled WGS sequence"/>
</dbReference>
<accession>A0A5N5UC93</accession>
<evidence type="ECO:0000313" key="6">
    <source>
        <dbReference type="Proteomes" id="UP000326302"/>
    </source>
</evidence>
<organism evidence="2 5">
    <name type="scientific">Halosegnis rubeus</name>
    <dbReference type="NCBI Taxonomy" id="2212850"/>
    <lineage>
        <taxon>Archaea</taxon>
        <taxon>Methanobacteriati</taxon>
        <taxon>Methanobacteriota</taxon>
        <taxon>Stenosarchaea group</taxon>
        <taxon>Halobacteria</taxon>
        <taxon>Halobacteriales</taxon>
        <taxon>Natronomonadaceae</taxon>
        <taxon>Halosegnis</taxon>
    </lineage>
</organism>
<evidence type="ECO:0000259" key="1">
    <source>
        <dbReference type="Pfam" id="PF01396"/>
    </source>
</evidence>
<proteinExistence type="predicted"/>
<dbReference type="AlphaFoldDB" id="A0A5N5U4J1"/>
<reference evidence="5 6" key="1">
    <citation type="submission" date="2019-10" db="EMBL/GenBank/DDBJ databases">
        <title>Unraveling microbial dark matter from salterns through culturing: the case of the genus Halosegnis.</title>
        <authorList>
            <person name="Duran-Viseras A."/>
            <person name="Andrei A.-S."/>
            <person name="Vera-Gargallo B."/>
            <person name="Ghai R."/>
            <person name="Sanchez-Porro C."/>
            <person name="Ventosa A."/>
        </authorList>
    </citation>
    <scope>NUCLEOTIDE SEQUENCE [LARGE SCALE GENOMIC DNA]</scope>
    <source>
        <strain evidence="3 6">F17-44</strain>
        <strain evidence="4 7">F18-79</strain>
        <strain evidence="2 5">F19-13</strain>
    </source>
</reference>
<accession>A0A5N5U9B2</accession>
<dbReference type="OrthoDB" id="190320at2157"/>
<evidence type="ECO:0000313" key="3">
    <source>
        <dbReference type="EMBL" id="KAB7515174.1"/>
    </source>
</evidence>
<feature type="domain" description="DNA topoisomerase type IA zn finger" evidence="1">
    <location>
        <begin position="174"/>
        <end position="208"/>
    </location>
</feature>
<evidence type="ECO:0000313" key="5">
    <source>
        <dbReference type="Proteomes" id="UP000326207"/>
    </source>
</evidence>
<dbReference type="EMBL" id="QJOW01000003">
    <property type="protein sequence ID" value="KAB7515174.1"/>
    <property type="molecule type" value="Genomic_DNA"/>
</dbReference>
<dbReference type="GO" id="GO:0005694">
    <property type="term" value="C:chromosome"/>
    <property type="evidence" value="ECO:0007669"/>
    <property type="project" value="InterPro"/>
</dbReference>
<evidence type="ECO:0000313" key="7">
    <source>
        <dbReference type="Proteomes" id="UP000326865"/>
    </source>
</evidence>
<sequence>MHAHLLAGDCTTTFDGDRAYEKRGRVVCLRKPDDTVLVHDAAGYRPVAWLTRPDASMAVGSPPTVEARDGDDRLRVTFHETSVDVRILVSPAGEAAGPCPDCTGALVERSGTVACTDCDHEHALPAGATVLDDTCDCGLPRIEVTRGVTVEVCVDRGCEPLDAAIETELDRRFDCPDCGRDMRVVRAGGLLLGCDGYPECDVSVPLPNEVCDGVCACGLPTVDGRCLDAACASP</sequence>
<dbReference type="InterPro" id="IPR049173">
    <property type="entry name" value="NucS_N_sf"/>
</dbReference>
<dbReference type="GO" id="GO:0006265">
    <property type="term" value="P:DNA topological change"/>
    <property type="evidence" value="ECO:0007669"/>
    <property type="project" value="InterPro"/>
</dbReference>
<dbReference type="RefSeq" id="WP_152120177.1">
    <property type="nucleotide sequence ID" value="NZ_QJOW01000003.1"/>
</dbReference>
<protein>
    <submittedName>
        <fullName evidence="2">DUF91 domain-containing protein</fullName>
    </submittedName>
</protein>
<name>A0A5N5U4J1_9EURY</name>
<dbReference type="EMBL" id="QMDY01000012">
    <property type="protein sequence ID" value="KAB7513504.1"/>
    <property type="molecule type" value="Genomic_DNA"/>
</dbReference>
<dbReference type="Proteomes" id="UP000326302">
    <property type="component" value="Unassembled WGS sequence"/>
</dbReference>
<dbReference type="EMBL" id="QKKZ01000001">
    <property type="protein sequence ID" value="KAB7516228.1"/>
    <property type="molecule type" value="Genomic_DNA"/>
</dbReference>
<dbReference type="Proteomes" id="UP000326207">
    <property type="component" value="Unassembled WGS sequence"/>
</dbReference>
<dbReference type="Gene3D" id="2.70.180.20">
    <property type="match status" value="1"/>
</dbReference>
<dbReference type="GO" id="GO:0003677">
    <property type="term" value="F:DNA binding"/>
    <property type="evidence" value="ECO:0007669"/>
    <property type="project" value="InterPro"/>
</dbReference>
<accession>A0A5N5U4J1</accession>
<evidence type="ECO:0000313" key="2">
    <source>
        <dbReference type="EMBL" id="KAB7513504.1"/>
    </source>
</evidence>
<gene>
    <name evidence="4" type="ORF">DM867_03580</name>
    <name evidence="3" type="ORF">DMP03_07960</name>
    <name evidence="2" type="ORF">DP108_13025</name>
</gene>